<organism evidence="1 2">
    <name type="scientific">Dehalogenimonas etheniformans</name>
    <dbReference type="NCBI Taxonomy" id="1536648"/>
    <lineage>
        <taxon>Bacteria</taxon>
        <taxon>Bacillati</taxon>
        <taxon>Chloroflexota</taxon>
        <taxon>Dehalococcoidia</taxon>
        <taxon>Dehalococcoidales</taxon>
        <taxon>Dehalococcoidaceae</taxon>
        <taxon>Dehalogenimonas</taxon>
    </lineage>
</organism>
<evidence type="ECO:0000313" key="1">
    <source>
        <dbReference type="EMBL" id="PPD58377.1"/>
    </source>
</evidence>
<keyword evidence="2" id="KW-1185">Reference proteome</keyword>
<comment type="caution">
    <text evidence="1">The sequence shown here is derived from an EMBL/GenBank/DDBJ whole genome shotgun (WGS) entry which is preliminary data.</text>
</comment>
<dbReference type="RefSeq" id="WP_102331790.1">
    <property type="nucleotide sequence ID" value="NZ_CP058566.2"/>
</dbReference>
<accession>A0A2P5P7V6</accession>
<dbReference type="AlphaFoldDB" id="A0A2P5P7V6"/>
<name>A0A2P5P7V6_9CHLR</name>
<dbReference type="OrthoDB" id="1426431at2"/>
<reference evidence="1 2" key="1">
    <citation type="journal article" date="2017" name="ISME J.">
        <title>Grape pomace compost harbors organohalide-respiring Dehalogenimonas species with novel reductive dehalogenase genes.</title>
        <authorList>
            <person name="Yang Y."/>
            <person name="Higgins S.A."/>
            <person name="Yan J."/>
            <person name="Simsir B."/>
            <person name="Chourey K."/>
            <person name="Iyer R."/>
            <person name="Hettich R.L."/>
            <person name="Baldwin B."/>
            <person name="Ogles D.M."/>
            <person name="Loffler F.E."/>
        </authorList>
    </citation>
    <scope>NUCLEOTIDE SEQUENCE [LARGE SCALE GENOMIC DNA]</scope>
    <source>
        <strain evidence="1 2">GP</strain>
    </source>
</reference>
<evidence type="ECO:0000313" key="2">
    <source>
        <dbReference type="Proteomes" id="UP000235653"/>
    </source>
</evidence>
<gene>
    <name evidence="1" type="ORF">JP09_004530</name>
</gene>
<dbReference type="EMBL" id="JQAN02000008">
    <property type="protein sequence ID" value="PPD58377.1"/>
    <property type="molecule type" value="Genomic_DNA"/>
</dbReference>
<sequence length="176" mass="20279">MLIFEGVRKLFGKPEKRFEFEDYPIKTWKNPNAGEPKVAFGAKIDGWVTMVGHGETPERAIEALKVRFNQYKGYNKKLPEPHTHVPLKFAPSDKISKYETIAIDYFLKVLDMDYKNGFYSDGSSLANFGLMNEDQNDRAKRAIIEKTQALYGIDITDLYDGPLYLVFERIKESKVL</sequence>
<dbReference type="Proteomes" id="UP000235653">
    <property type="component" value="Unassembled WGS sequence"/>
</dbReference>
<proteinExistence type="predicted"/>
<protein>
    <submittedName>
        <fullName evidence="1">Uncharacterized protein</fullName>
    </submittedName>
</protein>